<evidence type="ECO:0000313" key="2">
    <source>
        <dbReference type="Proteomes" id="UP001497535"/>
    </source>
</evidence>
<keyword evidence="2" id="KW-1185">Reference proteome</keyword>
<name>A0ACB1AWG1_MELEN</name>
<protein>
    <submittedName>
        <fullName evidence="1">Uncharacterized protein</fullName>
    </submittedName>
</protein>
<organism evidence="1 2">
    <name type="scientific">Meloidogyne enterolobii</name>
    <name type="common">Root-knot nematode worm</name>
    <name type="synonym">Meloidogyne mayaguensis</name>
    <dbReference type="NCBI Taxonomy" id="390850"/>
    <lineage>
        <taxon>Eukaryota</taxon>
        <taxon>Metazoa</taxon>
        <taxon>Ecdysozoa</taxon>
        <taxon>Nematoda</taxon>
        <taxon>Chromadorea</taxon>
        <taxon>Rhabditida</taxon>
        <taxon>Tylenchina</taxon>
        <taxon>Tylenchomorpha</taxon>
        <taxon>Tylenchoidea</taxon>
        <taxon>Meloidogynidae</taxon>
        <taxon>Meloidogyninae</taxon>
        <taxon>Meloidogyne</taxon>
    </lineage>
</organism>
<dbReference type="EMBL" id="CAVMJV010000130">
    <property type="protein sequence ID" value="CAK5108704.1"/>
    <property type="molecule type" value="Genomic_DNA"/>
</dbReference>
<comment type="caution">
    <text evidence="1">The sequence shown here is derived from an EMBL/GenBank/DDBJ whole genome shotgun (WGS) entry which is preliminary data.</text>
</comment>
<gene>
    <name evidence="1" type="ORF">MENTE1834_LOCUS44007</name>
</gene>
<proteinExistence type="predicted"/>
<accession>A0ACB1AWG1</accession>
<sequence length="65" mass="7380">MKEVEGNKVMYTVLELGGMDLFDYFDKAIRVGRCLAKEKANEDFLVKVFRGAAQALEQFHKCGGY</sequence>
<reference evidence="1" key="1">
    <citation type="submission" date="2023-11" db="EMBL/GenBank/DDBJ databases">
        <authorList>
            <person name="Poullet M."/>
        </authorList>
    </citation>
    <scope>NUCLEOTIDE SEQUENCE</scope>
    <source>
        <strain evidence="1">E1834</strain>
    </source>
</reference>
<evidence type="ECO:0000313" key="1">
    <source>
        <dbReference type="EMBL" id="CAK5108704.1"/>
    </source>
</evidence>
<dbReference type="Proteomes" id="UP001497535">
    <property type="component" value="Unassembled WGS sequence"/>
</dbReference>